<reference evidence="2 3" key="1">
    <citation type="submission" date="2021-02" db="EMBL/GenBank/DDBJ databases">
        <title>Activity-based single-cell genomes from oceanic crustal fluid captures similar information to metagenomic and metatranscriptomic surveys with orders of magnitude less sampling.</title>
        <authorList>
            <person name="D'Angelo T.S."/>
            <person name="Orcutt B.N."/>
        </authorList>
    </citation>
    <scope>NUCLEOTIDE SEQUENCE [LARGE SCALE GENOMIC DNA]</scope>
    <source>
        <strain evidence="2">AH-315-G07</strain>
    </source>
</reference>
<gene>
    <name evidence="2" type="ORF">JYU14_05060</name>
</gene>
<dbReference type="Proteomes" id="UP000722121">
    <property type="component" value="Unassembled WGS sequence"/>
</dbReference>
<keyword evidence="1" id="KW-0732">Signal</keyword>
<keyword evidence="3" id="KW-1185">Reference proteome</keyword>
<accession>A0ABS3AT95</accession>
<comment type="caution">
    <text evidence="2">The sequence shown here is derived from an EMBL/GenBank/DDBJ whole genome shotgun (WGS) entry which is preliminary data.</text>
</comment>
<proteinExistence type="predicted"/>
<evidence type="ECO:0000313" key="3">
    <source>
        <dbReference type="Proteomes" id="UP000722121"/>
    </source>
</evidence>
<evidence type="ECO:0000313" key="2">
    <source>
        <dbReference type="EMBL" id="MBN4067434.1"/>
    </source>
</evidence>
<dbReference type="Pfam" id="PF11019">
    <property type="entry name" value="DUF2608"/>
    <property type="match status" value="1"/>
</dbReference>
<name>A0ABS3AT95_9BACT</name>
<evidence type="ECO:0000256" key="1">
    <source>
        <dbReference type="ARBA" id="ARBA00022729"/>
    </source>
</evidence>
<dbReference type="EMBL" id="JAFITR010000143">
    <property type="protein sequence ID" value="MBN4067434.1"/>
    <property type="molecule type" value="Genomic_DNA"/>
</dbReference>
<dbReference type="InterPro" id="IPR022565">
    <property type="entry name" value="DUF2608"/>
</dbReference>
<sequence length="77" mass="9152">MPFVPKRVVFIDDRRANLESVEEALLKENITYVGWEYRGAEFLSTEEITEEHFTEVWSGLINEAKNIIERYFPEQNN</sequence>
<protein>
    <submittedName>
        <fullName evidence="2">DUF2608 domain-containing protein</fullName>
    </submittedName>
</protein>
<organism evidence="2 3">
    <name type="scientific">Simkania negevensis</name>
    <dbReference type="NCBI Taxonomy" id="83561"/>
    <lineage>
        <taxon>Bacteria</taxon>
        <taxon>Pseudomonadati</taxon>
        <taxon>Chlamydiota</taxon>
        <taxon>Chlamydiia</taxon>
        <taxon>Parachlamydiales</taxon>
        <taxon>Simkaniaceae</taxon>
        <taxon>Simkania</taxon>
    </lineage>
</organism>